<dbReference type="SUPFAM" id="SSF54791">
    <property type="entry name" value="Eukaryotic type KH-domain (KH-domain type I)"/>
    <property type="match status" value="1"/>
</dbReference>
<dbReference type="Pfam" id="PF00013">
    <property type="entry name" value="KH_1"/>
    <property type="match status" value="1"/>
</dbReference>
<dbReference type="STRING" id="284590.Q6CQ82"/>
<feature type="domain" description="K Homology" evidence="2">
    <location>
        <begin position="178"/>
        <end position="258"/>
    </location>
</feature>
<dbReference type="Proteomes" id="UP000000598">
    <property type="component" value="Chromosome D"/>
</dbReference>
<keyword evidence="1" id="KW-0694">RNA-binding</keyword>
<dbReference type="PROSITE" id="PS50084">
    <property type="entry name" value="KH_TYPE_1"/>
    <property type="match status" value="1"/>
</dbReference>
<evidence type="ECO:0000256" key="1">
    <source>
        <dbReference type="PROSITE-ProRule" id="PRU00117"/>
    </source>
</evidence>
<dbReference type="KEGG" id="kla:KLLA0_D19063g"/>
<dbReference type="EMBL" id="CR382124">
    <property type="protein sequence ID" value="CAH01003.1"/>
    <property type="molecule type" value="Genomic_DNA"/>
</dbReference>
<reference evidence="3 4" key="1">
    <citation type="journal article" date="2004" name="Nature">
        <title>Genome evolution in yeasts.</title>
        <authorList>
            <consortium name="Genolevures"/>
            <person name="Dujon B."/>
            <person name="Sherman D."/>
            <person name="Fischer G."/>
            <person name="Durrens P."/>
            <person name="Casaregola S."/>
            <person name="Lafontaine I."/>
            <person name="de Montigny J."/>
            <person name="Marck C."/>
            <person name="Neuveglise C."/>
            <person name="Talla E."/>
            <person name="Goffard N."/>
            <person name="Frangeul L."/>
            <person name="Aigle M."/>
            <person name="Anthouard V."/>
            <person name="Babour A."/>
            <person name="Barbe V."/>
            <person name="Barnay S."/>
            <person name="Blanchin S."/>
            <person name="Beckerich J.M."/>
            <person name="Beyne E."/>
            <person name="Bleykasten C."/>
            <person name="Boisrame A."/>
            <person name="Boyer J."/>
            <person name="Cattolico L."/>
            <person name="Confanioleri F."/>
            <person name="de Daruvar A."/>
            <person name="Despons L."/>
            <person name="Fabre E."/>
            <person name="Fairhead C."/>
            <person name="Ferry-Dumazet H."/>
            <person name="Groppi A."/>
            <person name="Hantraye F."/>
            <person name="Hennequin C."/>
            <person name="Jauniaux N."/>
            <person name="Joyet P."/>
            <person name="Kachouri R."/>
            <person name="Kerrest A."/>
            <person name="Koszul R."/>
            <person name="Lemaire M."/>
            <person name="Lesur I."/>
            <person name="Ma L."/>
            <person name="Muller H."/>
            <person name="Nicaud J.M."/>
            <person name="Nikolski M."/>
            <person name="Oztas S."/>
            <person name="Ozier-Kalogeropoulos O."/>
            <person name="Pellenz S."/>
            <person name="Potier S."/>
            <person name="Richard G.F."/>
            <person name="Straub M.L."/>
            <person name="Suleau A."/>
            <person name="Swennene D."/>
            <person name="Tekaia F."/>
            <person name="Wesolowski-Louvel M."/>
            <person name="Westhof E."/>
            <person name="Wirth B."/>
            <person name="Zeniou-Meyer M."/>
            <person name="Zivanovic I."/>
            <person name="Bolotin-Fukuhara M."/>
            <person name="Thierry A."/>
            <person name="Bouchier C."/>
            <person name="Caudron B."/>
            <person name="Scarpelli C."/>
            <person name="Gaillardin C."/>
            <person name="Weissenbach J."/>
            <person name="Wincker P."/>
            <person name="Souciet J.L."/>
        </authorList>
    </citation>
    <scope>NUCLEOTIDE SEQUENCE [LARGE SCALE GENOMIC DNA]</scope>
    <source>
        <strain evidence="4">ATCC 8585 / CBS 2359 / DSM 70799 / NBRC 1267 / NRRL Y-1140 / WM37</strain>
    </source>
</reference>
<dbReference type="InterPro" id="IPR004088">
    <property type="entry name" value="KH_dom_type_1"/>
</dbReference>
<dbReference type="InterPro" id="IPR036612">
    <property type="entry name" value="KH_dom_type_1_sf"/>
</dbReference>
<name>Q6CQ82_KLULA</name>
<dbReference type="InParanoid" id="Q6CQ82"/>
<dbReference type="FunCoup" id="Q6CQ82">
    <property type="interactions" value="84"/>
</dbReference>
<dbReference type="Gene3D" id="3.30.1370.10">
    <property type="entry name" value="K Homology domain, type 1"/>
    <property type="match status" value="1"/>
</dbReference>
<protein>
    <submittedName>
        <fullName evidence="3">KLLA0D19063p</fullName>
    </submittedName>
</protein>
<organism evidence="3 4">
    <name type="scientific">Kluyveromyces lactis (strain ATCC 8585 / CBS 2359 / DSM 70799 / NBRC 1267 / NRRL Y-1140 / WM37)</name>
    <name type="common">Yeast</name>
    <name type="synonym">Candida sphaerica</name>
    <dbReference type="NCBI Taxonomy" id="284590"/>
    <lineage>
        <taxon>Eukaryota</taxon>
        <taxon>Fungi</taxon>
        <taxon>Dikarya</taxon>
        <taxon>Ascomycota</taxon>
        <taxon>Saccharomycotina</taxon>
        <taxon>Saccharomycetes</taxon>
        <taxon>Saccharomycetales</taxon>
        <taxon>Saccharomycetaceae</taxon>
        <taxon>Kluyveromyces</taxon>
    </lineage>
</organism>
<gene>
    <name evidence="3" type="ORF">KLLA0_D19063g</name>
</gene>
<sequence length="271" mass="31188">MELDSLALRYVTNTSLCSTKAMQSFTPACGSNHNDKHFGQSQNRVQLLIGKWLLTRLKAENVSFEKEEVEVYDNANYSIWYSGEVKILSSILDCQGFILMVLISDFIQIRRNRLRSNVEISGNLILLEGSIQDISLDIYMLSSVNKDLYSNNTNVFESCIPGKTDNIFQIETEAENVTPTEESLVLSRLQVSYLIGHEGQRIEFLRSEAGVNIKIMPIEKRLSNFDLKNPRNTTQEVRIYGKLQNVHRCIVLIEQHLRMFSVPRPRDNRFF</sequence>
<dbReference type="HOGENOM" id="CLU_1026981_0_0_1"/>
<accession>Q6CQ82</accession>
<dbReference type="AlphaFoldDB" id="Q6CQ82"/>
<dbReference type="GO" id="GO:0003723">
    <property type="term" value="F:RNA binding"/>
    <property type="evidence" value="ECO:0007669"/>
    <property type="project" value="UniProtKB-UniRule"/>
</dbReference>
<dbReference type="PaxDb" id="284590-Q6CQ82"/>
<proteinExistence type="predicted"/>
<dbReference type="eggNOG" id="ENOG502SDMY">
    <property type="taxonomic scope" value="Eukaryota"/>
</dbReference>
<evidence type="ECO:0000313" key="4">
    <source>
        <dbReference type="Proteomes" id="UP000000598"/>
    </source>
</evidence>
<dbReference type="SMART" id="SM00322">
    <property type="entry name" value="KH"/>
    <property type="match status" value="1"/>
</dbReference>
<evidence type="ECO:0000259" key="2">
    <source>
        <dbReference type="SMART" id="SM00322"/>
    </source>
</evidence>
<dbReference type="InterPro" id="IPR004087">
    <property type="entry name" value="KH_dom"/>
</dbReference>
<evidence type="ECO:0000313" key="3">
    <source>
        <dbReference type="EMBL" id="CAH01003.1"/>
    </source>
</evidence>
<keyword evidence="4" id="KW-1185">Reference proteome</keyword>